<keyword evidence="1" id="KW-1133">Transmembrane helix</keyword>
<evidence type="ECO:0000313" key="2">
    <source>
        <dbReference type="EMBL" id="KAK7412184.1"/>
    </source>
</evidence>
<reference evidence="2 3" key="1">
    <citation type="submission" date="2024-01" db="EMBL/GenBank/DDBJ databases">
        <title>The genomes of 5 underutilized Papilionoideae crops provide insights into root nodulation and disease resistanc.</title>
        <authorList>
            <person name="Jiang F."/>
        </authorList>
    </citation>
    <scope>NUCLEOTIDE SEQUENCE [LARGE SCALE GENOMIC DNA]</scope>
    <source>
        <strain evidence="2">DUOXIRENSHENG_FW03</strain>
        <tissue evidence="2">Leaves</tissue>
    </source>
</reference>
<proteinExistence type="predicted"/>
<accession>A0AAN9XX46</accession>
<protein>
    <submittedName>
        <fullName evidence="2">Uncharacterized protein</fullName>
    </submittedName>
</protein>
<dbReference type="AlphaFoldDB" id="A0AAN9XX46"/>
<keyword evidence="1" id="KW-0812">Transmembrane</keyword>
<dbReference type="EMBL" id="JAYMYS010000001">
    <property type="protein sequence ID" value="KAK7412184.1"/>
    <property type="molecule type" value="Genomic_DNA"/>
</dbReference>
<name>A0AAN9XX46_PSOTE</name>
<keyword evidence="1" id="KW-0472">Membrane</keyword>
<evidence type="ECO:0000256" key="1">
    <source>
        <dbReference type="SAM" id="Phobius"/>
    </source>
</evidence>
<dbReference type="Proteomes" id="UP001386955">
    <property type="component" value="Unassembled WGS sequence"/>
</dbReference>
<keyword evidence="3" id="KW-1185">Reference proteome</keyword>
<organism evidence="2 3">
    <name type="scientific">Psophocarpus tetragonolobus</name>
    <name type="common">Winged bean</name>
    <name type="synonym">Dolichos tetragonolobus</name>
    <dbReference type="NCBI Taxonomy" id="3891"/>
    <lineage>
        <taxon>Eukaryota</taxon>
        <taxon>Viridiplantae</taxon>
        <taxon>Streptophyta</taxon>
        <taxon>Embryophyta</taxon>
        <taxon>Tracheophyta</taxon>
        <taxon>Spermatophyta</taxon>
        <taxon>Magnoliopsida</taxon>
        <taxon>eudicotyledons</taxon>
        <taxon>Gunneridae</taxon>
        <taxon>Pentapetalae</taxon>
        <taxon>rosids</taxon>
        <taxon>fabids</taxon>
        <taxon>Fabales</taxon>
        <taxon>Fabaceae</taxon>
        <taxon>Papilionoideae</taxon>
        <taxon>50 kb inversion clade</taxon>
        <taxon>NPAAA clade</taxon>
        <taxon>indigoferoid/millettioid clade</taxon>
        <taxon>Phaseoleae</taxon>
        <taxon>Psophocarpus</taxon>
    </lineage>
</organism>
<comment type="caution">
    <text evidence="2">The sequence shown here is derived from an EMBL/GenBank/DDBJ whole genome shotgun (WGS) entry which is preliminary data.</text>
</comment>
<gene>
    <name evidence="2" type="ORF">VNO78_03634</name>
</gene>
<sequence length="122" mass="13989">MHFPLPQYDGHHNTIFTPRQLESLQDLKQLKALPFTSVASNGQICKMAKHPGCQESLADNIYCFRGMFLVVVIPLLLIVFVLCVMPSNTFNESIGDYVLVKRIIFYASVRFFDVFSYPPTIW</sequence>
<feature type="transmembrane region" description="Helical" evidence="1">
    <location>
        <begin position="66"/>
        <end position="85"/>
    </location>
</feature>
<evidence type="ECO:0000313" key="3">
    <source>
        <dbReference type="Proteomes" id="UP001386955"/>
    </source>
</evidence>